<keyword evidence="1" id="KW-0812">Transmembrane</keyword>
<evidence type="ECO:0000313" key="3">
    <source>
        <dbReference type="Proteomes" id="UP000648187"/>
    </source>
</evidence>
<dbReference type="EMBL" id="JACKWZ010000180">
    <property type="protein sequence ID" value="KAF9412712.1"/>
    <property type="molecule type" value="Genomic_DNA"/>
</dbReference>
<keyword evidence="1" id="KW-1133">Transmembrane helix</keyword>
<organism evidence="2 3">
    <name type="scientific">Spodoptera exigua</name>
    <name type="common">Beet armyworm</name>
    <name type="synonym">Noctua fulgens</name>
    <dbReference type="NCBI Taxonomy" id="7107"/>
    <lineage>
        <taxon>Eukaryota</taxon>
        <taxon>Metazoa</taxon>
        <taxon>Ecdysozoa</taxon>
        <taxon>Arthropoda</taxon>
        <taxon>Hexapoda</taxon>
        <taxon>Insecta</taxon>
        <taxon>Pterygota</taxon>
        <taxon>Neoptera</taxon>
        <taxon>Endopterygota</taxon>
        <taxon>Lepidoptera</taxon>
        <taxon>Glossata</taxon>
        <taxon>Ditrysia</taxon>
        <taxon>Noctuoidea</taxon>
        <taxon>Noctuidae</taxon>
        <taxon>Amphipyrinae</taxon>
        <taxon>Spodoptera</taxon>
    </lineage>
</organism>
<name>A0A835L2D3_SPOEX</name>
<comment type="caution">
    <text evidence="2">The sequence shown here is derived from an EMBL/GenBank/DDBJ whole genome shotgun (WGS) entry which is preliminary data.</text>
</comment>
<accession>A0A835L2D3</accession>
<evidence type="ECO:0000313" key="2">
    <source>
        <dbReference type="EMBL" id="KAF9412712.1"/>
    </source>
</evidence>
<feature type="transmembrane region" description="Helical" evidence="1">
    <location>
        <begin position="52"/>
        <end position="71"/>
    </location>
</feature>
<reference evidence="2" key="1">
    <citation type="submission" date="2020-08" db="EMBL/GenBank/DDBJ databases">
        <title>Spodoptera exigua strain:BAW_Kor-Di-RS1 Genome sequencing and assembly.</title>
        <authorList>
            <person name="Kim J."/>
            <person name="Nam H.Y."/>
            <person name="Kwon M."/>
            <person name="Choi J.H."/>
            <person name="Cho S.R."/>
            <person name="Kim G.-H."/>
        </authorList>
    </citation>
    <scope>NUCLEOTIDE SEQUENCE</scope>
    <source>
        <strain evidence="2">BAW_Kor-Di-RS1</strain>
        <tissue evidence="2">Whole-body</tissue>
    </source>
</reference>
<protein>
    <submittedName>
        <fullName evidence="2">Uncharacterized protein</fullName>
    </submittedName>
</protein>
<keyword evidence="1" id="KW-0472">Membrane</keyword>
<feature type="transmembrane region" description="Helical" evidence="1">
    <location>
        <begin position="132"/>
        <end position="150"/>
    </location>
</feature>
<gene>
    <name evidence="2" type="ORF">HW555_008856</name>
</gene>
<dbReference type="AlphaFoldDB" id="A0A835L2D3"/>
<proteinExistence type="predicted"/>
<dbReference type="Proteomes" id="UP000648187">
    <property type="component" value="Unassembled WGS sequence"/>
</dbReference>
<keyword evidence="3" id="KW-1185">Reference proteome</keyword>
<evidence type="ECO:0000256" key="1">
    <source>
        <dbReference type="SAM" id="Phobius"/>
    </source>
</evidence>
<sequence>MILGVLFKCLTARVCVVEEFYGKYDENGQCEVITREKIQGILNFQKTRATDYNRFIVIFTYVSVMMMPLAAGQMTRNQGVKFHRVLARLYNKMIGTDANAEETKMIKDFIRLIKKNPLQINLISNFPAGMNLLPVIVMLFFNYLIVILQFNHVI</sequence>